<dbReference type="InterPro" id="IPR036291">
    <property type="entry name" value="NAD(P)-bd_dom_sf"/>
</dbReference>
<evidence type="ECO:0000256" key="8">
    <source>
        <dbReference type="SAM" id="Phobius"/>
    </source>
</evidence>
<accession>A0A2I9CY25</accession>
<dbReference type="GO" id="GO:0016780">
    <property type="term" value="F:phosphotransferase activity, for other substituted phosphate groups"/>
    <property type="evidence" value="ECO:0007669"/>
    <property type="project" value="TreeGrafter"/>
</dbReference>
<protein>
    <submittedName>
        <fullName evidence="10">Undecaprenyl-phosphate galactosephosphotransferase</fullName>
    </submittedName>
</protein>
<name>A0A2I9CY25_9DEIO</name>
<dbReference type="PANTHER" id="PTHR30576:SF10">
    <property type="entry name" value="SLL5057 PROTEIN"/>
    <property type="match status" value="1"/>
</dbReference>
<gene>
    <name evidence="10" type="ORF">DAERI_120015</name>
</gene>
<dbReference type="SUPFAM" id="SSF51735">
    <property type="entry name" value="NAD(P)-binding Rossmann-fold domains"/>
    <property type="match status" value="1"/>
</dbReference>
<keyword evidence="3 10" id="KW-0808">Transferase</keyword>
<dbReference type="NCBIfam" id="TIGR03025">
    <property type="entry name" value="EPS_sugtrans"/>
    <property type="match status" value="1"/>
</dbReference>
<dbReference type="NCBIfam" id="TIGR03022">
    <property type="entry name" value="WbaP_sugtrans"/>
    <property type="match status" value="1"/>
</dbReference>
<keyword evidence="6 8" id="KW-0472">Membrane</keyword>
<feature type="transmembrane region" description="Helical" evidence="8">
    <location>
        <begin position="288"/>
        <end position="309"/>
    </location>
</feature>
<dbReference type="EMBL" id="BFAG01000012">
    <property type="protein sequence ID" value="GBF07022.1"/>
    <property type="molecule type" value="Genomic_DNA"/>
</dbReference>
<reference evidence="11" key="1">
    <citation type="submission" date="2018-01" db="EMBL/GenBank/DDBJ databases">
        <title>Draft Genome Sequence of the Radioresistant Bacterium Deinococcus aerius TR0125, Isolated from the Higher Atmosphere above Japan.</title>
        <authorList>
            <person name="Satoh K."/>
            <person name="Arai H."/>
            <person name="Sanzen T."/>
            <person name="Kawaguchi Y."/>
            <person name="Hayashi H."/>
            <person name="Yokobori S."/>
            <person name="Yamagishi A."/>
            <person name="Oono Y."/>
            <person name="Narumi I."/>
        </authorList>
    </citation>
    <scope>NUCLEOTIDE SEQUENCE [LARGE SCALE GENOMIC DNA]</scope>
    <source>
        <strain evidence="11">TR0125</strain>
    </source>
</reference>
<feature type="domain" description="Bacterial sugar transferase" evidence="9">
    <location>
        <begin position="283"/>
        <end position="474"/>
    </location>
</feature>
<evidence type="ECO:0000256" key="7">
    <source>
        <dbReference type="SAM" id="MobiDB-lite"/>
    </source>
</evidence>
<evidence type="ECO:0000256" key="5">
    <source>
        <dbReference type="ARBA" id="ARBA00022989"/>
    </source>
</evidence>
<dbReference type="Pfam" id="PF13727">
    <property type="entry name" value="CoA_binding_3"/>
    <property type="match status" value="1"/>
</dbReference>
<evidence type="ECO:0000256" key="6">
    <source>
        <dbReference type="ARBA" id="ARBA00023136"/>
    </source>
</evidence>
<sequence>MSIQRSASPPLARSSSRTAPAWSGSFPQACALMLGDAGSVLLAHLLTTGVFTSTAYAHVGLKATLVWLGVWVLWRAYQGLYPGYGRSPQTELRLHTIGTLQIAVVQIAAAFALPRFAPSAMGVAAEWALVLPLALFVRYAVRAALVRAGHYGRAVSVIGAGRTASITIAHLQAHPSYGLKPVAAYDDNPALHGRRIHGVPVMGSIDLALAEPRTEQAIISIPGARAETQKRIVNSVYGVFPITWVIPDLFGVPNQALHPHNIGSLAGVEIRNNLRSIRARVIKRTLDLAGAAAVGVLLLPVLLLIALAIRLDSPGPVIYRARRLGRDGRPFDCFKFRSMQRNAEGKLKEMLDANPALRAEFEATHKLKDDPRVTPVGAFLRKTSLDELPQLANVLLGSMSLVGPRPIVHAEVPRYGDIYAVYKQVRPGMTGYWQANGRSDTSYEERVGMDHFYVTNWSPWLDIVILLQTVRVVVRGKGAY</sequence>
<dbReference type="Gene3D" id="3.40.50.720">
    <property type="entry name" value="NAD(P)-binding Rossmann-like Domain"/>
    <property type="match status" value="1"/>
</dbReference>
<dbReference type="Proteomes" id="UP000236569">
    <property type="component" value="Unassembled WGS sequence"/>
</dbReference>
<comment type="similarity">
    <text evidence="2">Belongs to the bacterial sugar transferase family.</text>
</comment>
<evidence type="ECO:0000256" key="3">
    <source>
        <dbReference type="ARBA" id="ARBA00022679"/>
    </source>
</evidence>
<dbReference type="Pfam" id="PF02397">
    <property type="entry name" value="Bac_transf"/>
    <property type="match status" value="1"/>
</dbReference>
<comment type="subcellular location">
    <subcellularLocation>
        <location evidence="1">Membrane</location>
        <topology evidence="1">Multi-pass membrane protein</topology>
    </subcellularLocation>
</comment>
<feature type="transmembrane region" description="Helical" evidence="8">
    <location>
        <begin position="55"/>
        <end position="74"/>
    </location>
</feature>
<evidence type="ECO:0000256" key="2">
    <source>
        <dbReference type="ARBA" id="ARBA00006464"/>
    </source>
</evidence>
<dbReference type="PANTHER" id="PTHR30576">
    <property type="entry name" value="COLANIC BIOSYNTHESIS UDP-GLUCOSE LIPID CARRIER TRANSFERASE"/>
    <property type="match status" value="1"/>
</dbReference>
<dbReference type="OrthoDB" id="9808602at2"/>
<proteinExistence type="inferred from homology"/>
<dbReference type="InterPro" id="IPR017475">
    <property type="entry name" value="EPS_sugar_tfrase"/>
</dbReference>
<evidence type="ECO:0000313" key="11">
    <source>
        <dbReference type="Proteomes" id="UP000236569"/>
    </source>
</evidence>
<dbReference type="GO" id="GO:0000271">
    <property type="term" value="P:polysaccharide biosynthetic process"/>
    <property type="evidence" value="ECO:0007669"/>
    <property type="project" value="InterPro"/>
</dbReference>
<evidence type="ECO:0000256" key="4">
    <source>
        <dbReference type="ARBA" id="ARBA00022692"/>
    </source>
</evidence>
<dbReference type="GO" id="GO:0005886">
    <property type="term" value="C:plasma membrane"/>
    <property type="evidence" value="ECO:0007669"/>
    <property type="project" value="InterPro"/>
</dbReference>
<evidence type="ECO:0000313" key="10">
    <source>
        <dbReference type="EMBL" id="GBF07022.1"/>
    </source>
</evidence>
<keyword evidence="11" id="KW-1185">Reference proteome</keyword>
<dbReference type="RefSeq" id="WP_103130367.1">
    <property type="nucleotide sequence ID" value="NZ_BFAG01000012.1"/>
</dbReference>
<evidence type="ECO:0000256" key="1">
    <source>
        <dbReference type="ARBA" id="ARBA00004141"/>
    </source>
</evidence>
<feature type="region of interest" description="Disordered" evidence="7">
    <location>
        <begin position="1"/>
        <end position="20"/>
    </location>
</feature>
<organism evidence="10 11">
    <name type="scientific">Deinococcus aerius</name>
    <dbReference type="NCBI Taxonomy" id="200253"/>
    <lineage>
        <taxon>Bacteria</taxon>
        <taxon>Thermotogati</taxon>
        <taxon>Deinococcota</taxon>
        <taxon>Deinococci</taxon>
        <taxon>Deinococcales</taxon>
        <taxon>Deinococcaceae</taxon>
        <taxon>Deinococcus</taxon>
    </lineage>
</organism>
<feature type="transmembrane region" description="Helical" evidence="8">
    <location>
        <begin position="119"/>
        <end position="141"/>
    </location>
</feature>
<comment type="caution">
    <text evidence="10">The sequence shown here is derived from an EMBL/GenBank/DDBJ whole genome shotgun (WGS) entry which is preliminary data.</text>
</comment>
<dbReference type="InterPro" id="IPR003362">
    <property type="entry name" value="Bact_transf"/>
</dbReference>
<dbReference type="InterPro" id="IPR017472">
    <property type="entry name" value="Undecaprenyl-P_galact_Ptfrase"/>
</dbReference>
<evidence type="ECO:0000259" key="9">
    <source>
        <dbReference type="Pfam" id="PF02397"/>
    </source>
</evidence>
<keyword evidence="5 8" id="KW-1133">Transmembrane helix</keyword>
<feature type="transmembrane region" description="Helical" evidence="8">
    <location>
        <begin position="94"/>
        <end position="113"/>
    </location>
</feature>
<keyword evidence="4 8" id="KW-0812">Transmembrane</keyword>
<dbReference type="AlphaFoldDB" id="A0A2I9CY25"/>